<dbReference type="RefSeq" id="WP_167167643.1">
    <property type="nucleotide sequence ID" value="NZ_BAAAOO010000007.1"/>
</dbReference>
<dbReference type="SUPFAM" id="SSF48208">
    <property type="entry name" value="Six-hairpin glycosidases"/>
    <property type="match status" value="1"/>
</dbReference>
<evidence type="ECO:0000256" key="1">
    <source>
        <dbReference type="SAM" id="MobiDB-lite"/>
    </source>
</evidence>
<dbReference type="InterPro" id="IPR050883">
    <property type="entry name" value="PNGase"/>
</dbReference>
<dbReference type="Gene3D" id="1.20.1610.10">
    <property type="entry name" value="alpha-1,2-mannosidases domains"/>
    <property type="match status" value="1"/>
</dbReference>
<sequence length="1064" mass="115372">MPGTAGPRLTPDAGPDHAPSGTPHTGLWPGQVWRYELGAQPGTLPVVPSFVVDPAVTVQLAIFPELGPGFDACRAGVVGLPREQSGDRMIVVRDQHRHDLVPGRLGCLVADQWNLLALDLTASAGRTLDRIDLALPAGTGRGWLQARRVPDRGEPDDVVGRVDMRRGANSGFAFSRGSTFPAVCLPGGFVLCTPVTDARTDAWLYRWSHGGPEPRLQGFSLAHEPSPWMRDRSACQVMPWFGMPRADPRDRALAFDHDVEAARPDRYQVLLRDPAPTGQVANRVLATLVPTTHGAVMSFAFDGPLRMRGVLLDQPGDADLDLDPLPDGRVAIRWWLRSPDGHLSGPGAPTSPVPGAWVYGETMQPAAIWPDDRPGPLRRLFRRPAHDSGRPRALWLRDGLQLEIRLAQSHIGIAQAKHTFELELAGRSQGEVTAAAHQAWEHLLGRLEITGGTREQRTAAWSGLARVLMWPSAHHENAGSSDHPRWVYASPYHRRLRPDDAELGGLPTGEGRLMVNNGYWDTYRTAWPLYHLLAPELASGLLDGITQAYRDSGWMSRWAAPGHQDCMVGTSSDAVGADAAAHRLAFDEQSFLDSALRDCLVPSEDPRTGRKGLARGRFAGWIDRDTPEGFSWSIENANCDAAVALWTARLSAGGGARATEYSACAAYLANRALAWRCLWDPATGFLRGRDASGGFGEHFDPLDWGGDYAETDAWGMAFSVVWDGAGLADALGGPDALAARLDEARATPENADHPGAYGGIIHEMAEARALRLGQFGVSNQPAHHTPFMYLHAGRPDATQALVRELCDRVFVGSEIGQGYPGDEDNGEMSAWQLFCLMGLYPLQVGSGQFVLTTPTFDEVAWRRPDGTRLCVRAHGDGDYIASVSLDGRPWDEVWIDVATLHRDCTIEVERSTIPTGWGRSSRPLSLSRLAGRPAGGRFPPLPPDSPGRAWQPDRSGSAHLVGGPASLVDDTGATAWTLTAGAVIELAWDEPFVPLCATVTFAAVPGGDAWHLDVHGPSGWARAADPVMPRWPGQTTPQALPERQIDRVRLVGDVDLDLLQLEVF</sequence>
<dbReference type="PANTHER" id="PTHR12143">
    <property type="entry name" value="PEPTIDE N-GLYCANASE PNGASE -RELATED"/>
    <property type="match status" value="1"/>
</dbReference>
<dbReference type="InterPro" id="IPR014718">
    <property type="entry name" value="GH-type_carb-bd"/>
</dbReference>
<evidence type="ECO:0000259" key="3">
    <source>
        <dbReference type="Pfam" id="PF17678"/>
    </source>
</evidence>
<reference evidence="4 5" key="1">
    <citation type="submission" date="2020-02" db="EMBL/GenBank/DDBJ databases">
        <title>Sequencing the genomes of 1000 actinobacteria strains.</title>
        <authorList>
            <person name="Klenk H.-P."/>
        </authorList>
    </citation>
    <scope>NUCLEOTIDE SEQUENCE [LARGE SCALE GENOMIC DNA]</scope>
    <source>
        <strain evidence="4 5">DSM 19609</strain>
    </source>
</reference>
<feature type="region of interest" description="Disordered" evidence="1">
    <location>
        <begin position="1"/>
        <end position="25"/>
    </location>
</feature>
<gene>
    <name evidence="4" type="ORF">FB473_002271</name>
</gene>
<evidence type="ECO:0000313" key="5">
    <source>
        <dbReference type="Proteomes" id="UP000749311"/>
    </source>
</evidence>
<keyword evidence="5" id="KW-1185">Reference proteome</keyword>
<dbReference type="Proteomes" id="UP000749311">
    <property type="component" value="Unassembled WGS sequence"/>
</dbReference>
<name>A0ABX0SLL1_9ACTN</name>
<dbReference type="Gene3D" id="3.30.2080.10">
    <property type="entry name" value="GH92 mannosidase domain"/>
    <property type="match status" value="1"/>
</dbReference>
<proteinExistence type="predicted"/>
<organism evidence="4 5">
    <name type="scientific">Brooklawnia cerclae</name>
    <dbReference type="NCBI Taxonomy" id="349934"/>
    <lineage>
        <taxon>Bacteria</taxon>
        <taxon>Bacillati</taxon>
        <taxon>Actinomycetota</taxon>
        <taxon>Actinomycetes</taxon>
        <taxon>Propionibacteriales</taxon>
        <taxon>Propionibacteriaceae</taxon>
        <taxon>Brooklawnia</taxon>
    </lineage>
</organism>
<protein>
    <submittedName>
        <fullName evidence="4">Alpha-1,2-mannosidase</fullName>
    </submittedName>
</protein>
<evidence type="ECO:0000259" key="2">
    <source>
        <dbReference type="Pfam" id="PF07971"/>
    </source>
</evidence>
<comment type="caution">
    <text evidence="4">The sequence shown here is derived from an EMBL/GenBank/DDBJ whole genome shotgun (WGS) entry which is preliminary data.</text>
</comment>
<feature type="domain" description="Glycosyl hydrolase family 92" evidence="2">
    <location>
        <begin position="415"/>
        <end position="908"/>
    </location>
</feature>
<dbReference type="Pfam" id="PF07971">
    <property type="entry name" value="Glyco_hydro_92"/>
    <property type="match status" value="1"/>
</dbReference>
<evidence type="ECO:0000313" key="4">
    <source>
        <dbReference type="EMBL" id="NIH57626.1"/>
    </source>
</evidence>
<dbReference type="PANTHER" id="PTHR12143:SF43">
    <property type="entry name" value="PUTATIVE-RELATED"/>
    <property type="match status" value="1"/>
</dbReference>
<feature type="region of interest" description="Disordered" evidence="1">
    <location>
        <begin position="932"/>
        <end position="963"/>
    </location>
</feature>
<accession>A0ABX0SLL1</accession>
<feature type="domain" description="Glycosyl hydrolase family 92 N-terminal" evidence="3">
    <location>
        <begin position="162"/>
        <end position="303"/>
    </location>
</feature>
<dbReference type="EMBL" id="JAAMOZ010000001">
    <property type="protein sequence ID" value="NIH57626.1"/>
    <property type="molecule type" value="Genomic_DNA"/>
</dbReference>
<dbReference type="Pfam" id="PF17678">
    <property type="entry name" value="Glyco_hydro_92N"/>
    <property type="match status" value="1"/>
</dbReference>
<dbReference type="InterPro" id="IPR008928">
    <property type="entry name" value="6-hairpin_glycosidase_sf"/>
</dbReference>
<dbReference type="InterPro" id="IPR005887">
    <property type="entry name" value="GH92_a_mannosidase_put"/>
</dbReference>
<dbReference type="NCBIfam" id="TIGR01180">
    <property type="entry name" value="aman2_put"/>
    <property type="match status" value="1"/>
</dbReference>
<dbReference type="Gene3D" id="1.20.1050.60">
    <property type="entry name" value="alpha-1,2-mannosidase"/>
    <property type="match status" value="1"/>
</dbReference>
<dbReference type="InterPro" id="IPR041371">
    <property type="entry name" value="GH92_N"/>
</dbReference>
<dbReference type="InterPro" id="IPR012939">
    <property type="entry name" value="Glyco_hydro_92"/>
</dbReference>
<dbReference type="Gene3D" id="2.70.98.10">
    <property type="match status" value="1"/>
</dbReference>